<comment type="caution">
    <text evidence="1">The sequence shown here is derived from an EMBL/GenBank/DDBJ whole genome shotgun (WGS) entry which is preliminary data.</text>
</comment>
<organism evidence="1 2">
    <name type="scientific">Nibea albiflora</name>
    <name type="common">Yellow drum</name>
    <name type="synonym">Corvina albiflora</name>
    <dbReference type="NCBI Taxonomy" id="240163"/>
    <lineage>
        <taxon>Eukaryota</taxon>
        <taxon>Metazoa</taxon>
        <taxon>Chordata</taxon>
        <taxon>Craniata</taxon>
        <taxon>Vertebrata</taxon>
        <taxon>Euteleostomi</taxon>
        <taxon>Actinopterygii</taxon>
        <taxon>Neopterygii</taxon>
        <taxon>Teleostei</taxon>
        <taxon>Neoteleostei</taxon>
        <taxon>Acanthomorphata</taxon>
        <taxon>Eupercaria</taxon>
        <taxon>Sciaenidae</taxon>
        <taxon>Nibea</taxon>
    </lineage>
</organism>
<gene>
    <name evidence="1" type="ORF">GBF38_018263</name>
</gene>
<protein>
    <submittedName>
        <fullName evidence="1">Uncharacterized protein</fullName>
    </submittedName>
</protein>
<evidence type="ECO:0000313" key="2">
    <source>
        <dbReference type="Proteomes" id="UP000805704"/>
    </source>
</evidence>
<dbReference type="EMBL" id="CM024796">
    <property type="protein sequence ID" value="KAG8000954.1"/>
    <property type="molecule type" value="Genomic_DNA"/>
</dbReference>
<evidence type="ECO:0000313" key="1">
    <source>
        <dbReference type="EMBL" id="KAG8000954.1"/>
    </source>
</evidence>
<feature type="non-terminal residue" evidence="1">
    <location>
        <position position="1"/>
    </location>
</feature>
<accession>A0ACB7EFX2</accession>
<sequence length="72" mass="8433">SCFFITSQVHRETQREGCEDGEEEEVEENYAMPPPVKQKKTALDELFEEVQSFQQLLPLLSLARRVHQEIQL</sequence>
<keyword evidence="2" id="KW-1185">Reference proteome</keyword>
<reference evidence="1" key="1">
    <citation type="submission" date="2020-04" db="EMBL/GenBank/DDBJ databases">
        <title>A chromosome-scale assembly and high-density genetic map of the yellow drum (Nibea albiflora) genome.</title>
        <authorList>
            <person name="Xu D."/>
            <person name="Zhang W."/>
            <person name="Chen R."/>
            <person name="Tan P."/>
            <person name="Wang L."/>
            <person name="Song H."/>
            <person name="Tian L."/>
            <person name="Zhu Q."/>
            <person name="Wang B."/>
        </authorList>
    </citation>
    <scope>NUCLEOTIDE SEQUENCE</scope>
    <source>
        <strain evidence="1">ZJHYS-2018</strain>
    </source>
</reference>
<dbReference type="Proteomes" id="UP000805704">
    <property type="component" value="Chromosome 8"/>
</dbReference>
<proteinExistence type="predicted"/>
<name>A0ACB7EFX2_NIBAL</name>